<accession>A0A140L6G9</accession>
<sequence>MLNNHEFCYNVANVGFREEVDHECWHHKLLCYKAY</sequence>
<gene>
    <name evidence="1" type="ORF">AN619_11010</name>
</gene>
<dbReference type="AlphaFoldDB" id="A0A140L6G9"/>
<evidence type="ECO:0000313" key="1">
    <source>
        <dbReference type="EMBL" id="KXG76144.1"/>
    </source>
</evidence>
<evidence type="ECO:0000313" key="2">
    <source>
        <dbReference type="Proteomes" id="UP000070456"/>
    </source>
</evidence>
<proteinExistence type="predicted"/>
<dbReference type="STRING" id="520762.AN619_11010"/>
<dbReference type="Proteomes" id="UP000070456">
    <property type="component" value="Unassembled WGS sequence"/>
</dbReference>
<protein>
    <submittedName>
        <fullName evidence="1">Uncharacterized protein</fullName>
    </submittedName>
</protein>
<organism evidence="1 2">
    <name type="scientific">Thermotalea metallivorans</name>
    <dbReference type="NCBI Taxonomy" id="520762"/>
    <lineage>
        <taxon>Bacteria</taxon>
        <taxon>Bacillati</taxon>
        <taxon>Bacillota</taxon>
        <taxon>Clostridia</taxon>
        <taxon>Peptostreptococcales</taxon>
        <taxon>Thermotaleaceae</taxon>
        <taxon>Thermotalea</taxon>
    </lineage>
</organism>
<name>A0A140L6G9_9FIRM</name>
<reference evidence="1 2" key="1">
    <citation type="submission" date="2015-12" db="EMBL/GenBank/DDBJ databases">
        <title>Draft genome sequence of the thermoanaerobe Thermotalea metallivorans, an isolate from the runoff channel of the Great Artesian Basin, Australia.</title>
        <authorList>
            <person name="Patel B.K."/>
        </authorList>
    </citation>
    <scope>NUCLEOTIDE SEQUENCE [LARGE SCALE GENOMIC DNA]</scope>
    <source>
        <strain evidence="1 2">B2-1</strain>
    </source>
</reference>
<keyword evidence="2" id="KW-1185">Reference proteome</keyword>
<dbReference type="EMBL" id="LOEE01000028">
    <property type="protein sequence ID" value="KXG76144.1"/>
    <property type="molecule type" value="Genomic_DNA"/>
</dbReference>
<comment type="caution">
    <text evidence="1">The sequence shown here is derived from an EMBL/GenBank/DDBJ whole genome shotgun (WGS) entry which is preliminary data.</text>
</comment>